<dbReference type="Pfam" id="PF00140">
    <property type="entry name" value="Sigma70_r1_2"/>
    <property type="match status" value="1"/>
</dbReference>
<feature type="region of interest" description="Disordered" evidence="5">
    <location>
        <begin position="1"/>
        <end position="32"/>
    </location>
</feature>
<keyword evidence="2" id="KW-0731">Sigma factor</keyword>
<dbReference type="AlphaFoldDB" id="A0A4R7HX29"/>
<dbReference type="GO" id="GO:0006352">
    <property type="term" value="P:DNA-templated transcription initiation"/>
    <property type="evidence" value="ECO:0007669"/>
    <property type="project" value="InterPro"/>
</dbReference>
<dbReference type="InterPro" id="IPR014284">
    <property type="entry name" value="RNA_pol_sigma-70_dom"/>
</dbReference>
<evidence type="ECO:0000256" key="4">
    <source>
        <dbReference type="ARBA" id="ARBA00023163"/>
    </source>
</evidence>
<dbReference type="GO" id="GO:0016987">
    <property type="term" value="F:sigma factor activity"/>
    <property type="evidence" value="ECO:0007669"/>
    <property type="project" value="UniProtKB-KW"/>
</dbReference>
<sequence length="314" mass="34395">MNVSPTVRTAQSQTPHPPFRSPPHPRRLPVRTPGMVAPRMNDSIGLYLNDIGKVPLLTAEDERELSRIIEAGREAQELLDNGKRSADLKAKVAAAADAKDRFIRANLRLVVSIARRYPLPQGMDLLDLIQEGNLGLEHAVDKFDWRRGFKFSTYATFWIRQAIGRALDQKASLIRIPGDRSASLRAALRQASGDGETLDQTNAELHRLTTPVSLDKTVGDDGDATLGDLMANGDATPEENVMALVDSDLLDELLGTLDARARYAVEARFGLLDGERKSFREVGESLGVTAEAARRLVSRAVAGLRDDAERILAV</sequence>
<evidence type="ECO:0000256" key="5">
    <source>
        <dbReference type="SAM" id="MobiDB-lite"/>
    </source>
</evidence>
<dbReference type="SUPFAM" id="SSF88659">
    <property type="entry name" value="Sigma3 and sigma4 domains of RNA polymerase sigma factors"/>
    <property type="match status" value="1"/>
</dbReference>
<dbReference type="InterPro" id="IPR050239">
    <property type="entry name" value="Sigma-70_RNA_pol_init_factors"/>
</dbReference>
<dbReference type="PRINTS" id="PR00046">
    <property type="entry name" value="SIGMA70FCT"/>
</dbReference>
<dbReference type="PANTHER" id="PTHR30603">
    <property type="entry name" value="RNA POLYMERASE SIGMA FACTOR RPO"/>
    <property type="match status" value="1"/>
</dbReference>
<keyword evidence="3" id="KW-0238">DNA-binding</keyword>
<dbReference type="NCBIfam" id="TIGR02937">
    <property type="entry name" value="sigma70-ECF"/>
    <property type="match status" value="1"/>
</dbReference>
<evidence type="ECO:0000256" key="1">
    <source>
        <dbReference type="ARBA" id="ARBA00023015"/>
    </source>
</evidence>
<keyword evidence="4" id="KW-0804">Transcription</keyword>
<evidence type="ECO:0000259" key="6">
    <source>
        <dbReference type="PROSITE" id="PS00715"/>
    </source>
</evidence>
<dbReference type="InterPro" id="IPR036388">
    <property type="entry name" value="WH-like_DNA-bd_sf"/>
</dbReference>
<dbReference type="InterPro" id="IPR000943">
    <property type="entry name" value="RNA_pol_sigma70"/>
</dbReference>
<name>A0A4R7HX29_9ACTN</name>
<keyword evidence="8" id="KW-1185">Reference proteome</keyword>
<evidence type="ECO:0000313" key="7">
    <source>
        <dbReference type="EMBL" id="TDT15712.1"/>
    </source>
</evidence>
<dbReference type="InterPro" id="IPR013324">
    <property type="entry name" value="RNA_pol_sigma_r3/r4-like"/>
</dbReference>
<dbReference type="EMBL" id="SOAU01000001">
    <property type="protein sequence ID" value="TDT15712.1"/>
    <property type="molecule type" value="Genomic_DNA"/>
</dbReference>
<dbReference type="InterPro" id="IPR009042">
    <property type="entry name" value="RNA_pol_sigma70_r1_2"/>
</dbReference>
<proteinExistence type="predicted"/>
<dbReference type="PROSITE" id="PS00715">
    <property type="entry name" value="SIGMA70_1"/>
    <property type="match status" value="1"/>
</dbReference>
<dbReference type="PANTHER" id="PTHR30603:SF59">
    <property type="entry name" value="RNA POLYMERASE PRINCIPAL SIGMA FACTOR HRDA"/>
    <property type="match status" value="1"/>
</dbReference>
<dbReference type="Pfam" id="PF04542">
    <property type="entry name" value="Sigma70_r2"/>
    <property type="match status" value="1"/>
</dbReference>
<evidence type="ECO:0000256" key="3">
    <source>
        <dbReference type="ARBA" id="ARBA00023125"/>
    </source>
</evidence>
<accession>A0A4R7HX29</accession>
<dbReference type="Gene3D" id="1.10.10.10">
    <property type="entry name" value="Winged helix-like DNA-binding domain superfamily/Winged helix DNA-binding domain"/>
    <property type="match status" value="1"/>
</dbReference>
<evidence type="ECO:0000313" key="8">
    <source>
        <dbReference type="Proteomes" id="UP000294558"/>
    </source>
</evidence>
<feature type="domain" description="RNA polymerase sigma-70" evidence="6">
    <location>
        <begin position="127"/>
        <end position="140"/>
    </location>
</feature>
<dbReference type="GO" id="GO:0003677">
    <property type="term" value="F:DNA binding"/>
    <property type="evidence" value="ECO:0007669"/>
    <property type="project" value="UniProtKB-KW"/>
</dbReference>
<dbReference type="SUPFAM" id="SSF88946">
    <property type="entry name" value="Sigma2 domain of RNA polymerase sigma factors"/>
    <property type="match status" value="1"/>
</dbReference>
<keyword evidence="1" id="KW-0805">Transcription regulation</keyword>
<dbReference type="Proteomes" id="UP000294558">
    <property type="component" value="Unassembled WGS sequence"/>
</dbReference>
<dbReference type="Gene3D" id="1.10.601.10">
    <property type="entry name" value="RNA Polymerase Primary Sigma Factor"/>
    <property type="match status" value="2"/>
</dbReference>
<dbReference type="Pfam" id="PF04545">
    <property type="entry name" value="Sigma70_r4"/>
    <property type="match status" value="1"/>
</dbReference>
<dbReference type="InterPro" id="IPR013325">
    <property type="entry name" value="RNA_pol_sigma_r2"/>
</dbReference>
<gene>
    <name evidence="7" type="ORF">BDK89_1288</name>
</gene>
<dbReference type="InterPro" id="IPR007630">
    <property type="entry name" value="RNA_pol_sigma70_r4"/>
</dbReference>
<comment type="caution">
    <text evidence="7">The sequence shown here is derived from an EMBL/GenBank/DDBJ whole genome shotgun (WGS) entry which is preliminary data.</text>
</comment>
<reference evidence="7 8" key="1">
    <citation type="submission" date="2019-03" db="EMBL/GenBank/DDBJ databases">
        <title>Sequencing the genomes of 1000 actinobacteria strains.</title>
        <authorList>
            <person name="Klenk H.-P."/>
        </authorList>
    </citation>
    <scope>NUCLEOTIDE SEQUENCE [LARGE SCALE GENOMIC DNA]</scope>
    <source>
        <strain evidence="7 8">DSM 18936</strain>
    </source>
</reference>
<dbReference type="InterPro" id="IPR007627">
    <property type="entry name" value="RNA_pol_sigma70_r2"/>
</dbReference>
<feature type="compositionally biased region" description="Polar residues" evidence="5">
    <location>
        <begin position="1"/>
        <end position="14"/>
    </location>
</feature>
<protein>
    <submittedName>
        <fullName evidence="7">RNA polymerase sigma factor (Sigma-70 family)</fullName>
    </submittedName>
</protein>
<evidence type="ECO:0000256" key="2">
    <source>
        <dbReference type="ARBA" id="ARBA00023082"/>
    </source>
</evidence>
<organism evidence="7 8">
    <name type="scientific">Ilumatobacter fluminis</name>
    <dbReference type="NCBI Taxonomy" id="467091"/>
    <lineage>
        <taxon>Bacteria</taxon>
        <taxon>Bacillati</taxon>
        <taxon>Actinomycetota</taxon>
        <taxon>Acidimicrobiia</taxon>
        <taxon>Acidimicrobiales</taxon>
        <taxon>Ilumatobacteraceae</taxon>
        <taxon>Ilumatobacter</taxon>
    </lineage>
</organism>